<accession>A0ABU3NZF4</accession>
<proteinExistence type="predicted"/>
<feature type="region of interest" description="Disordered" evidence="1">
    <location>
        <begin position="26"/>
        <end position="71"/>
    </location>
</feature>
<protein>
    <submittedName>
        <fullName evidence="2">Uncharacterized protein</fullName>
    </submittedName>
</protein>
<evidence type="ECO:0000313" key="3">
    <source>
        <dbReference type="Proteomes" id="UP001254848"/>
    </source>
</evidence>
<evidence type="ECO:0000256" key="1">
    <source>
        <dbReference type="SAM" id="MobiDB-lite"/>
    </source>
</evidence>
<organism evidence="2 3">
    <name type="scientific">Anaeroselena agilis</name>
    <dbReference type="NCBI Taxonomy" id="3063788"/>
    <lineage>
        <taxon>Bacteria</taxon>
        <taxon>Bacillati</taxon>
        <taxon>Bacillota</taxon>
        <taxon>Negativicutes</taxon>
        <taxon>Acetonemataceae</taxon>
        <taxon>Anaeroselena</taxon>
    </lineage>
</organism>
<feature type="compositionally biased region" description="Pro residues" evidence="1">
    <location>
        <begin position="46"/>
        <end position="63"/>
    </location>
</feature>
<gene>
    <name evidence="2" type="ORF">Q4T40_13100</name>
</gene>
<sequence length="130" mass="13834">MKWIAKVHCTFNGRLFYPGDFIEQEAQPNEHFKPDGAGSVVSAEFTPPPAPPAAPPVQPPADPPANAGDFDMKRLDRITKNTMILFATEKGVTVEPAANKATIFAALDAAKIFATKDELANALAALAATE</sequence>
<name>A0ABU3NZF4_9FIRM</name>
<dbReference type="RefSeq" id="WP_413780673.1">
    <property type="nucleotide sequence ID" value="NZ_JAUOZS010000001.1"/>
</dbReference>
<reference evidence="2 3" key="1">
    <citation type="submission" date="2023-07" db="EMBL/GenBank/DDBJ databases">
        <title>The novel representative of Negativicutes class, Anaeroselena agilis gen. nov. sp. nov.</title>
        <authorList>
            <person name="Prokofeva M.I."/>
            <person name="Elcheninov A.G."/>
            <person name="Klyukina A."/>
            <person name="Kublanov I.V."/>
            <person name="Frolov E.N."/>
            <person name="Podosokorskaya O.A."/>
        </authorList>
    </citation>
    <scope>NUCLEOTIDE SEQUENCE [LARGE SCALE GENOMIC DNA]</scope>
    <source>
        <strain evidence="2 3">4137-cl</strain>
    </source>
</reference>
<comment type="caution">
    <text evidence="2">The sequence shown here is derived from an EMBL/GenBank/DDBJ whole genome shotgun (WGS) entry which is preliminary data.</text>
</comment>
<dbReference type="Proteomes" id="UP001254848">
    <property type="component" value="Unassembled WGS sequence"/>
</dbReference>
<dbReference type="EMBL" id="JAUOZS010000001">
    <property type="protein sequence ID" value="MDT8902187.1"/>
    <property type="molecule type" value="Genomic_DNA"/>
</dbReference>
<evidence type="ECO:0000313" key="2">
    <source>
        <dbReference type="EMBL" id="MDT8902187.1"/>
    </source>
</evidence>
<keyword evidence="3" id="KW-1185">Reference proteome</keyword>